<evidence type="ECO:0000313" key="8">
    <source>
        <dbReference type="Proteomes" id="UP000324091"/>
    </source>
</evidence>
<dbReference type="PANTHER" id="PTHR19367">
    <property type="entry name" value="T-CELL RECEPTOR ALPHA CHAIN V REGION"/>
    <property type="match status" value="1"/>
</dbReference>
<evidence type="ECO:0000256" key="5">
    <source>
        <dbReference type="ARBA" id="ARBA00043266"/>
    </source>
</evidence>
<keyword evidence="8" id="KW-1185">Reference proteome</keyword>
<dbReference type="Proteomes" id="UP000324091">
    <property type="component" value="Unassembled WGS sequence"/>
</dbReference>
<protein>
    <recommendedName>
        <fullName evidence="6">Ig-like domain-containing protein</fullName>
    </recommendedName>
</protein>
<dbReference type="SMART" id="SM00406">
    <property type="entry name" value="IGv"/>
    <property type="match status" value="1"/>
</dbReference>
<feature type="domain" description="Ig-like" evidence="6">
    <location>
        <begin position="139"/>
        <end position="244"/>
    </location>
</feature>
<dbReference type="Gene3D" id="2.60.40.10">
    <property type="entry name" value="Immunoglobulins"/>
    <property type="match status" value="1"/>
</dbReference>
<keyword evidence="5" id="KW-1279">T cell receptor</keyword>
<dbReference type="PROSITE" id="PS50835">
    <property type="entry name" value="IG_LIKE"/>
    <property type="match status" value="1"/>
</dbReference>
<dbReference type="InterPro" id="IPR003599">
    <property type="entry name" value="Ig_sub"/>
</dbReference>
<dbReference type="SUPFAM" id="SSF48726">
    <property type="entry name" value="Immunoglobulin"/>
    <property type="match status" value="1"/>
</dbReference>
<evidence type="ECO:0000256" key="1">
    <source>
        <dbReference type="ARBA" id="ARBA00022729"/>
    </source>
</evidence>
<name>A0A5C6MJR6_9TELE</name>
<dbReference type="InterPro" id="IPR013106">
    <property type="entry name" value="Ig_V-set"/>
</dbReference>
<dbReference type="GO" id="GO:0002250">
    <property type="term" value="P:adaptive immune response"/>
    <property type="evidence" value="ECO:0007669"/>
    <property type="project" value="UniProtKB-KW"/>
</dbReference>
<keyword evidence="3" id="KW-0675">Receptor</keyword>
<organism evidence="7 8">
    <name type="scientific">Takifugu flavidus</name>
    <name type="common">sansaifugu</name>
    <dbReference type="NCBI Taxonomy" id="433684"/>
    <lineage>
        <taxon>Eukaryota</taxon>
        <taxon>Metazoa</taxon>
        <taxon>Chordata</taxon>
        <taxon>Craniata</taxon>
        <taxon>Vertebrata</taxon>
        <taxon>Euteleostomi</taxon>
        <taxon>Actinopterygii</taxon>
        <taxon>Neopterygii</taxon>
        <taxon>Teleostei</taxon>
        <taxon>Neoteleostei</taxon>
        <taxon>Acanthomorphata</taxon>
        <taxon>Eupercaria</taxon>
        <taxon>Tetraodontiformes</taxon>
        <taxon>Tetradontoidea</taxon>
        <taxon>Tetraodontidae</taxon>
        <taxon>Takifugu</taxon>
    </lineage>
</organism>
<evidence type="ECO:0000256" key="3">
    <source>
        <dbReference type="ARBA" id="ARBA00023170"/>
    </source>
</evidence>
<gene>
    <name evidence="7" type="ORF">D4764_0216980</name>
</gene>
<keyword evidence="2" id="KW-1064">Adaptive immunity</keyword>
<dbReference type="InterPro" id="IPR036179">
    <property type="entry name" value="Ig-like_dom_sf"/>
</dbReference>
<dbReference type="PANTHER" id="PTHR19367:SF18">
    <property type="entry name" value="T CELL RECEPTOR ALPHA VARIABLE 16"/>
    <property type="match status" value="1"/>
</dbReference>
<dbReference type="GO" id="GO:0042101">
    <property type="term" value="C:T cell receptor complex"/>
    <property type="evidence" value="ECO:0007669"/>
    <property type="project" value="UniProtKB-KW"/>
</dbReference>
<sequence length="268" mass="30351">MVRGSKITAKVLLQRVQRPSGSAGVLCCSSRFCCVRLCCEAQSDRKPTTCLQQHSTQLLEAFVTPEGHMTQEEVCSSVSNHAESRKSCQKRTRPPPNVEHQTVSPAALELLAEMEPWLWILLAALCFETTWGQKISPVPGMKNGISSSREGEDVTLRCNYETSYSDVYLFWYKHQSDYEAPQFILWKGARSYTGEENIPDKRYRCNTGQQESELTITDVTLADSAVYYCALRPTETQRDEDAVQKPDKSYLTNHRQVHCSLSDTGYRC</sequence>
<dbReference type="AlphaFoldDB" id="A0A5C6MJR6"/>
<dbReference type="InterPro" id="IPR007110">
    <property type="entry name" value="Ig-like_dom"/>
</dbReference>
<keyword evidence="4" id="KW-0393">Immunoglobulin domain</keyword>
<dbReference type="InterPro" id="IPR051287">
    <property type="entry name" value="TCR_variable_region"/>
</dbReference>
<dbReference type="SMART" id="SM00409">
    <property type="entry name" value="IG"/>
    <property type="match status" value="1"/>
</dbReference>
<dbReference type="InterPro" id="IPR013783">
    <property type="entry name" value="Ig-like_fold"/>
</dbReference>
<comment type="caution">
    <text evidence="7">The sequence shown here is derived from an EMBL/GenBank/DDBJ whole genome shotgun (WGS) entry which is preliminary data.</text>
</comment>
<evidence type="ECO:0000256" key="4">
    <source>
        <dbReference type="ARBA" id="ARBA00023319"/>
    </source>
</evidence>
<keyword evidence="5" id="KW-0391">Immunity</keyword>
<evidence type="ECO:0000313" key="7">
    <source>
        <dbReference type="EMBL" id="TWW54845.1"/>
    </source>
</evidence>
<accession>A0A5C6MJR6</accession>
<dbReference type="Pfam" id="PF07686">
    <property type="entry name" value="V-set"/>
    <property type="match status" value="1"/>
</dbReference>
<reference evidence="7 8" key="1">
    <citation type="submission" date="2019-04" db="EMBL/GenBank/DDBJ databases">
        <title>Chromosome genome assembly for Takifugu flavidus.</title>
        <authorList>
            <person name="Xiao S."/>
        </authorList>
    </citation>
    <scope>NUCLEOTIDE SEQUENCE [LARGE SCALE GENOMIC DNA]</scope>
    <source>
        <strain evidence="7">HTHZ2018</strain>
        <tissue evidence="7">Muscle</tissue>
    </source>
</reference>
<proteinExistence type="predicted"/>
<evidence type="ECO:0000259" key="6">
    <source>
        <dbReference type="PROSITE" id="PS50835"/>
    </source>
</evidence>
<keyword evidence="1" id="KW-0732">Signal</keyword>
<evidence type="ECO:0000256" key="2">
    <source>
        <dbReference type="ARBA" id="ARBA00023130"/>
    </source>
</evidence>
<dbReference type="EMBL" id="RHFK02000070">
    <property type="protein sequence ID" value="TWW54845.1"/>
    <property type="molecule type" value="Genomic_DNA"/>
</dbReference>